<keyword evidence="3" id="KW-1185">Reference proteome</keyword>
<dbReference type="Proteomes" id="UP000013525">
    <property type="component" value="Unassembled WGS sequence"/>
</dbReference>
<gene>
    <name evidence="2" type="ORF">Rrhod_2596</name>
</gene>
<name>R7WPY3_9NOCA</name>
<dbReference type="GO" id="GO:0005829">
    <property type="term" value="C:cytosol"/>
    <property type="evidence" value="ECO:0007669"/>
    <property type="project" value="TreeGrafter"/>
</dbReference>
<evidence type="ECO:0000259" key="1">
    <source>
        <dbReference type="Pfam" id="PF03358"/>
    </source>
</evidence>
<dbReference type="Gene3D" id="3.40.50.360">
    <property type="match status" value="1"/>
</dbReference>
<reference evidence="2 3" key="1">
    <citation type="journal article" date="2013" name="Genome Announc.">
        <title>Draft Genome Sequence of Rhodococcus rhodnii Strain LMG5362, a Symbiont of Rhodnius prolixus (Hemiptera, Reduviidae, Triatominae), the Principle Vector of Trypanosoma cruzi.</title>
        <authorList>
            <person name="Pachebat J.A."/>
            <person name="van Keulen G."/>
            <person name="Whitten M.M."/>
            <person name="Girdwood S."/>
            <person name="Del Sol R."/>
            <person name="Dyson P.J."/>
            <person name="Facey P.D."/>
        </authorList>
    </citation>
    <scope>NUCLEOTIDE SEQUENCE [LARGE SCALE GENOMIC DNA]</scope>
    <source>
        <strain evidence="2 3">LMG 5362</strain>
    </source>
</reference>
<accession>R7WPY3</accession>
<dbReference type="InterPro" id="IPR050712">
    <property type="entry name" value="NAD(P)H-dep_reductase"/>
</dbReference>
<dbReference type="AlphaFoldDB" id="R7WPY3"/>
<sequence>MRYVTYWKEQIMTRPTTLPDPTPRSARDHERPVRVLVMTGSTREGRFGPVPARWAAEHARLRDDIDVDVADLADLDLPTVMNDHGAHPALASLGGQLHAADAVVIVTPVYNRGYPASLKNAIDWFHDEWAATPIGFVSYGGRTGGIEAVEQLRTVFVELGTMTIRNVLTFPDYPDHFHDDGTPTAPDALAGAAAGFFDQLLWWARALRDAKAGHS</sequence>
<dbReference type="EMBL" id="APMY01000076">
    <property type="protein sequence ID" value="EOM76069.1"/>
    <property type="molecule type" value="Genomic_DNA"/>
</dbReference>
<dbReference type="InterPro" id="IPR029039">
    <property type="entry name" value="Flavoprotein-like_sf"/>
</dbReference>
<dbReference type="PATRIC" id="fig|1273125.3.peg.2481"/>
<dbReference type="PANTHER" id="PTHR30543:SF21">
    <property type="entry name" value="NAD(P)H-DEPENDENT FMN REDUCTASE LOT6"/>
    <property type="match status" value="1"/>
</dbReference>
<evidence type="ECO:0000313" key="3">
    <source>
        <dbReference type="Proteomes" id="UP000013525"/>
    </source>
</evidence>
<dbReference type="eggNOG" id="COG0431">
    <property type="taxonomic scope" value="Bacteria"/>
</dbReference>
<dbReference type="Pfam" id="PF03358">
    <property type="entry name" value="FMN_red"/>
    <property type="match status" value="1"/>
</dbReference>
<comment type="caution">
    <text evidence="2">The sequence shown here is derived from an EMBL/GenBank/DDBJ whole genome shotgun (WGS) entry which is preliminary data.</text>
</comment>
<proteinExistence type="predicted"/>
<dbReference type="SUPFAM" id="SSF52218">
    <property type="entry name" value="Flavoproteins"/>
    <property type="match status" value="1"/>
</dbReference>
<dbReference type="InterPro" id="IPR005025">
    <property type="entry name" value="FMN_Rdtase-like_dom"/>
</dbReference>
<evidence type="ECO:0000313" key="2">
    <source>
        <dbReference type="EMBL" id="EOM76069.1"/>
    </source>
</evidence>
<dbReference type="GO" id="GO:0016491">
    <property type="term" value="F:oxidoreductase activity"/>
    <property type="evidence" value="ECO:0007669"/>
    <property type="project" value="InterPro"/>
</dbReference>
<protein>
    <recommendedName>
        <fullName evidence="1">NADPH-dependent FMN reductase-like domain-containing protein</fullName>
    </recommendedName>
</protein>
<dbReference type="PANTHER" id="PTHR30543">
    <property type="entry name" value="CHROMATE REDUCTASE"/>
    <property type="match status" value="1"/>
</dbReference>
<feature type="domain" description="NADPH-dependent FMN reductase-like" evidence="1">
    <location>
        <begin position="34"/>
        <end position="171"/>
    </location>
</feature>
<dbReference type="GO" id="GO:0010181">
    <property type="term" value="F:FMN binding"/>
    <property type="evidence" value="ECO:0007669"/>
    <property type="project" value="TreeGrafter"/>
</dbReference>
<organism evidence="2 3">
    <name type="scientific">Rhodococcus rhodnii LMG 5362</name>
    <dbReference type="NCBI Taxonomy" id="1273125"/>
    <lineage>
        <taxon>Bacteria</taxon>
        <taxon>Bacillati</taxon>
        <taxon>Actinomycetota</taxon>
        <taxon>Actinomycetes</taxon>
        <taxon>Mycobacteriales</taxon>
        <taxon>Nocardiaceae</taxon>
        <taxon>Rhodococcus</taxon>
    </lineage>
</organism>